<dbReference type="EMBL" id="RMVG01000013">
    <property type="protein sequence ID" value="RPD98073.1"/>
    <property type="molecule type" value="Genomic_DNA"/>
</dbReference>
<comment type="caution">
    <text evidence="1">The sequence shown here is derived from an EMBL/GenBank/DDBJ whole genome shotgun (WGS) entry which is preliminary data.</text>
</comment>
<accession>A0A3N4PEW4</accession>
<organism evidence="1 2">
    <name type="scientific">Candidatus Pantoea deserta</name>
    <dbReference type="NCBI Taxonomy" id="1869313"/>
    <lineage>
        <taxon>Bacteria</taxon>
        <taxon>Pseudomonadati</taxon>
        <taxon>Pseudomonadota</taxon>
        <taxon>Gammaproteobacteria</taxon>
        <taxon>Enterobacterales</taxon>
        <taxon>Erwiniaceae</taxon>
        <taxon>Pantoea</taxon>
    </lineage>
</organism>
<dbReference type="Proteomes" id="UP000281332">
    <property type="component" value="Unassembled WGS sequence"/>
</dbReference>
<dbReference type="OrthoDB" id="6539464at2"/>
<proteinExistence type="predicted"/>
<evidence type="ECO:0000313" key="2">
    <source>
        <dbReference type="Proteomes" id="UP000281332"/>
    </source>
</evidence>
<evidence type="ECO:0000313" key="1">
    <source>
        <dbReference type="EMBL" id="RPD98073.1"/>
    </source>
</evidence>
<reference evidence="1 2" key="1">
    <citation type="submission" date="2018-11" db="EMBL/GenBank/DDBJ databases">
        <title>Whole genome sequencing of Pantoea sp. RIT388.</title>
        <authorList>
            <person name="Gan H.M."/>
            <person name="Hudson A.O."/>
        </authorList>
    </citation>
    <scope>NUCLEOTIDE SEQUENCE [LARGE SCALE GENOMIC DNA]</scope>
    <source>
        <strain evidence="1 2">RIT388</strain>
    </source>
</reference>
<sequence length="91" mass="10908">MNYKQFQTRIEYWEKIFFTSIIYSKYGADFEIYAIDENSNAKSRIFICYADNEAEAHRLVDQFSAWLPKINAGRKRLHSARQREEAQLPHE</sequence>
<name>A0A3N4PEW4_9GAMM</name>
<keyword evidence="2" id="KW-1185">Reference proteome</keyword>
<protein>
    <submittedName>
        <fullName evidence="1">Uncharacterized protein</fullName>
    </submittedName>
</protein>
<dbReference type="AlphaFoldDB" id="A0A3N4PEW4"/>
<gene>
    <name evidence="1" type="ORF">BBB56_16025</name>
</gene>